<dbReference type="Proteomes" id="UP000178429">
    <property type="component" value="Unassembled WGS sequence"/>
</dbReference>
<comment type="caution">
    <text evidence="2">The sequence shown here is derived from an EMBL/GenBank/DDBJ whole genome shotgun (WGS) entry which is preliminary data.</text>
</comment>
<dbReference type="AlphaFoldDB" id="A0A1F8C2S6"/>
<dbReference type="GO" id="GO:0006313">
    <property type="term" value="P:DNA transposition"/>
    <property type="evidence" value="ECO:0007669"/>
    <property type="project" value="InterPro"/>
</dbReference>
<proteinExistence type="predicted"/>
<accession>A0A1F8C2S6</accession>
<dbReference type="InterPro" id="IPR036515">
    <property type="entry name" value="Transposase_17_sf"/>
</dbReference>
<dbReference type="PANTHER" id="PTHR34322:SF2">
    <property type="entry name" value="TRANSPOSASE IS200-LIKE DOMAIN-CONTAINING PROTEIN"/>
    <property type="match status" value="1"/>
</dbReference>
<dbReference type="EMBL" id="MGHL01000003">
    <property type="protein sequence ID" value="OGM70593.1"/>
    <property type="molecule type" value="Genomic_DNA"/>
</dbReference>
<organism evidence="2 3">
    <name type="scientific">Candidatus Woesebacteria bacterium RIFCSPLOWO2_01_FULL_44_14</name>
    <dbReference type="NCBI Taxonomy" id="1802525"/>
    <lineage>
        <taxon>Bacteria</taxon>
        <taxon>Candidatus Woeseibacteriota</taxon>
    </lineage>
</organism>
<dbReference type="GO" id="GO:0003677">
    <property type="term" value="F:DNA binding"/>
    <property type="evidence" value="ECO:0007669"/>
    <property type="project" value="InterPro"/>
</dbReference>
<sequence>MPPKNSIKVYQAGAYYHIYNRGVDKRDIFMDDIDYKTFLSYLRLYLTDPKLQGLSLKLYPSKQLKNYAGAIDLLCYCLMPNHFHLLVRQSDSNSIKGFMSSLATKYSMYINKKYGREGRLFQGVYKAVRVLSEQQLVYLTKYIHLNPQGKGLLNHRYFSLPNYLGKIKQKWLKPDAILDYFSDIHPNFSYKSFLGIGNDLNLISDITID</sequence>
<dbReference type="PANTHER" id="PTHR34322">
    <property type="entry name" value="TRANSPOSASE, Y1_TNP DOMAIN-CONTAINING"/>
    <property type="match status" value="1"/>
</dbReference>
<gene>
    <name evidence="2" type="ORF">A2975_00060</name>
</gene>
<feature type="domain" description="Transposase IS200-like" evidence="1">
    <location>
        <begin position="11"/>
        <end position="146"/>
    </location>
</feature>
<dbReference type="InterPro" id="IPR002686">
    <property type="entry name" value="Transposase_17"/>
</dbReference>
<dbReference type="SMART" id="SM01321">
    <property type="entry name" value="Y1_Tnp"/>
    <property type="match status" value="1"/>
</dbReference>
<dbReference type="GO" id="GO:0004803">
    <property type="term" value="F:transposase activity"/>
    <property type="evidence" value="ECO:0007669"/>
    <property type="project" value="InterPro"/>
</dbReference>
<dbReference type="Pfam" id="PF01797">
    <property type="entry name" value="Y1_Tnp"/>
    <property type="match status" value="1"/>
</dbReference>
<dbReference type="STRING" id="1802525.A2975_00060"/>
<protein>
    <recommendedName>
        <fullName evidence="1">Transposase IS200-like domain-containing protein</fullName>
    </recommendedName>
</protein>
<evidence type="ECO:0000313" key="2">
    <source>
        <dbReference type="EMBL" id="OGM70593.1"/>
    </source>
</evidence>
<evidence type="ECO:0000313" key="3">
    <source>
        <dbReference type="Proteomes" id="UP000178429"/>
    </source>
</evidence>
<name>A0A1F8C2S6_9BACT</name>
<reference evidence="2 3" key="1">
    <citation type="journal article" date="2016" name="Nat. Commun.">
        <title>Thousands of microbial genomes shed light on interconnected biogeochemical processes in an aquifer system.</title>
        <authorList>
            <person name="Anantharaman K."/>
            <person name="Brown C.T."/>
            <person name="Hug L.A."/>
            <person name="Sharon I."/>
            <person name="Castelle C.J."/>
            <person name="Probst A.J."/>
            <person name="Thomas B.C."/>
            <person name="Singh A."/>
            <person name="Wilkins M.J."/>
            <person name="Karaoz U."/>
            <person name="Brodie E.L."/>
            <person name="Williams K.H."/>
            <person name="Hubbard S.S."/>
            <person name="Banfield J.F."/>
        </authorList>
    </citation>
    <scope>NUCLEOTIDE SEQUENCE [LARGE SCALE GENOMIC DNA]</scope>
</reference>
<dbReference type="Gene3D" id="3.30.70.1290">
    <property type="entry name" value="Transposase IS200-like"/>
    <property type="match status" value="1"/>
</dbReference>
<evidence type="ECO:0000259" key="1">
    <source>
        <dbReference type="SMART" id="SM01321"/>
    </source>
</evidence>
<dbReference type="SUPFAM" id="SSF143422">
    <property type="entry name" value="Transposase IS200-like"/>
    <property type="match status" value="1"/>
</dbReference>